<evidence type="ECO:0000256" key="1">
    <source>
        <dbReference type="SAM" id="MobiDB-lite"/>
    </source>
</evidence>
<reference evidence="2 3" key="1">
    <citation type="submission" date="2023-11" db="EMBL/GenBank/DDBJ databases">
        <title>Halocaridina rubra genome assembly.</title>
        <authorList>
            <person name="Smith C."/>
        </authorList>
    </citation>
    <scope>NUCLEOTIDE SEQUENCE [LARGE SCALE GENOMIC DNA]</scope>
    <source>
        <strain evidence="2">EP-1</strain>
        <tissue evidence="2">Whole</tissue>
    </source>
</reference>
<protein>
    <submittedName>
        <fullName evidence="2">Uncharacterized protein</fullName>
    </submittedName>
</protein>
<evidence type="ECO:0000313" key="2">
    <source>
        <dbReference type="EMBL" id="KAK7040403.1"/>
    </source>
</evidence>
<feature type="compositionally biased region" description="Polar residues" evidence="1">
    <location>
        <begin position="219"/>
        <end position="234"/>
    </location>
</feature>
<dbReference type="Proteomes" id="UP001381693">
    <property type="component" value="Unassembled WGS sequence"/>
</dbReference>
<sequence length="243" mass="27147">MANIQHMSRHSIHLNIVLDTTRETLPFCQRDVHRFLVGFTHTLLPTRKSQSPTLLGQQVKYGQESVITSIVPKSHFKARFTPLTTAFSSAIFMCHDRPFSSATQHPRQKQDCLHHTKFNLFHSYQHGTIPSQDHQPSPSPQCHSSNDMLFHQRHHPNGHLYSGNSHSCKQVAINCIQDSAHATGHTTRITASLSTLSGSAKLGILFPQRKCNAPPLFLESNNPRTRPPSNSSGGLVSKPNLDK</sequence>
<keyword evidence="3" id="KW-1185">Reference proteome</keyword>
<accession>A0AAN8ZQ03</accession>
<evidence type="ECO:0000313" key="3">
    <source>
        <dbReference type="Proteomes" id="UP001381693"/>
    </source>
</evidence>
<dbReference type="EMBL" id="JAXCGZ010021963">
    <property type="protein sequence ID" value="KAK7040403.1"/>
    <property type="molecule type" value="Genomic_DNA"/>
</dbReference>
<proteinExistence type="predicted"/>
<comment type="caution">
    <text evidence="2">The sequence shown here is derived from an EMBL/GenBank/DDBJ whole genome shotgun (WGS) entry which is preliminary data.</text>
</comment>
<name>A0AAN8ZQ03_HALRR</name>
<organism evidence="2 3">
    <name type="scientific">Halocaridina rubra</name>
    <name type="common">Hawaiian red shrimp</name>
    <dbReference type="NCBI Taxonomy" id="373956"/>
    <lineage>
        <taxon>Eukaryota</taxon>
        <taxon>Metazoa</taxon>
        <taxon>Ecdysozoa</taxon>
        <taxon>Arthropoda</taxon>
        <taxon>Crustacea</taxon>
        <taxon>Multicrustacea</taxon>
        <taxon>Malacostraca</taxon>
        <taxon>Eumalacostraca</taxon>
        <taxon>Eucarida</taxon>
        <taxon>Decapoda</taxon>
        <taxon>Pleocyemata</taxon>
        <taxon>Caridea</taxon>
        <taxon>Atyoidea</taxon>
        <taxon>Atyidae</taxon>
        <taxon>Halocaridina</taxon>
    </lineage>
</organism>
<gene>
    <name evidence="2" type="ORF">SK128_025857</name>
</gene>
<feature type="region of interest" description="Disordered" evidence="1">
    <location>
        <begin position="215"/>
        <end position="243"/>
    </location>
</feature>
<dbReference type="AlphaFoldDB" id="A0AAN8ZQ03"/>